<keyword evidence="3" id="KW-0560">Oxidoreductase</keyword>
<dbReference type="InterPro" id="IPR036188">
    <property type="entry name" value="FAD/NAD-bd_sf"/>
</dbReference>
<evidence type="ECO:0000256" key="4">
    <source>
        <dbReference type="ARBA" id="ARBA00023004"/>
    </source>
</evidence>
<dbReference type="EMBL" id="CP159289">
    <property type="protein sequence ID" value="XCH23600.1"/>
    <property type="molecule type" value="Genomic_DNA"/>
</dbReference>
<protein>
    <submittedName>
        <fullName evidence="6">FAD-dependent oxidoreductase</fullName>
    </submittedName>
</protein>
<dbReference type="GO" id="GO:0051539">
    <property type="term" value="F:4 iron, 4 sulfur cluster binding"/>
    <property type="evidence" value="ECO:0007669"/>
    <property type="project" value="UniProtKB-KW"/>
</dbReference>
<accession>A0AAU8FGF9</accession>
<evidence type="ECO:0000256" key="5">
    <source>
        <dbReference type="ARBA" id="ARBA00023014"/>
    </source>
</evidence>
<name>A0AAU8FGF9_9BACT</name>
<dbReference type="RefSeq" id="WP_353718924.1">
    <property type="nucleotide sequence ID" value="NZ_CP159289.1"/>
</dbReference>
<gene>
    <name evidence="6" type="ORF">ABV298_25350</name>
</gene>
<dbReference type="GO" id="GO:0046872">
    <property type="term" value="F:metal ion binding"/>
    <property type="evidence" value="ECO:0007669"/>
    <property type="project" value="UniProtKB-KW"/>
</dbReference>
<dbReference type="GO" id="GO:0016491">
    <property type="term" value="F:oxidoreductase activity"/>
    <property type="evidence" value="ECO:0007669"/>
    <property type="project" value="UniProtKB-KW"/>
</dbReference>
<dbReference type="SUPFAM" id="SSF51905">
    <property type="entry name" value="FAD/NAD(P)-binding domain"/>
    <property type="match status" value="1"/>
</dbReference>
<evidence type="ECO:0000256" key="3">
    <source>
        <dbReference type="ARBA" id="ARBA00023002"/>
    </source>
</evidence>
<evidence type="ECO:0000313" key="6">
    <source>
        <dbReference type="EMBL" id="XCH23600.1"/>
    </source>
</evidence>
<keyword evidence="5" id="KW-0411">Iron-sulfur</keyword>
<keyword evidence="1" id="KW-0004">4Fe-4S</keyword>
<evidence type="ECO:0000256" key="2">
    <source>
        <dbReference type="ARBA" id="ARBA00022723"/>
    </source>
</evidence>
<dbReference type="PANTHER" id="PTHR43498">
    <property type="entry name" value="FERREDOXIN:COB-COM HETERODISULFIDE REDUCTASE SUBUNIT A"/>
    <property type="match status" value="1"/>
</dbReference>
<organism evidence="6">
    <name type="scientific">Dyadobacter sp. 676</name>
    <dbReference type="NCBI Taxonomy" id="3088362"/>
    <lineage>
        <taxon>Bacteria</taxon>
        <taxon>Pseudomonadati</taxon>
        <taxon>Bacteroidota</taxon>
        <taxon>Cytophagia</taxon>
        <taxon>Cytophagales</taxon>
        <taxon>Spirosomataceae</taxon>
        <taxon>Dyadobacter</taxon>
    </lineage>
</organism>
<keyword evidence="4" id="KW-0408">Iron</keyword>
<sequence length="353" mass="38741">MVQEAVAMNDDTLPDFSIPHGRHHPKHQVRLNGQLYALLIEEKCVEAGVKIRFYETPVSASFEKGNWTVDTIGKGTSTRIVCNQLIDCTGNAYVTSIAGFNVLREAVIQPGTLQFQLGGYDFKSLDLKTIEARYQEEIAKGNLVKTDFRNNIVGLLRSGGDNIQHVLGADSTTSETHTVANLKGRSSLLQTLRFLRTLPGCEKIKLVDMQNETAVRETYRIDGHYQITKTDYVTGKVFDDAVSYSYYPIDVHDENGVVPDHLKEGVVPTVPLRALVPRNSRNFLVAGRCVSSDRLANSALRVQASCMGMGQAAGAAAVLANMQNKSPLEVSLDELRKLIEEHGGIVPGRGQKG</sequence>
<reference evidence="6" key="1">
    <citation type="submission" date="2024-06" db="EMBL/GenBank/DDBJ databases">
        <title>Sequencing and assembly of the genome of Dyadobacter sp. strain 676, a symbiont of Cyamopsis tetragonoloba.</title>
        <authorList>
            <person name="Guro P."/>
            <person name="Sazanova A."/>
            <person name="Kuznetsova I."/>
            <person name="Belimov A."/>
            <person name="Safronova V."/>
        </authorList>
    </citation>
    <scope>NUCLEOTIDE SEQUENCE</scope>
    <source>
        <strain evidence="6">676</strain>
    </source>
</reference>
<dbReference type="InterPro" id="IPR039650">
    <property type="entry name" value="HdrA-like"/>
</dbReference>
<dbReference type="Pfam" id="PF12831">
    <property type="entry name" value="FAD_oxidored"/>
    <property type="match status" value="1"/>
</dbReference>
<proteinExistence type="predicted"/>
<evidence type="ECO:0000256" key="1">
    <source>
        <dbReference type="ARBA" id="ARBA00022485"/>
    </source>
</evidence>
<dbReference type="PANTHER" id="PTHR43498:SF1">
    <property type="entry name" value="COB--COM HETERODISULFIDE REDUCTASE IRON-SULFUR SUBUNIT A"/>
    <property type="match status" value="1"/>
</dbReference>
<dbReference type="AlphaFoldDB" id="A0AAU8FGF9"/>
<keyword evidence="2" id="KW-0479">Metal-binding</keyword>